<proteinExistence type="predicted"/>
<feature type="region of interest" description="Disordered" evidence="2">
    <location>
        <begin position="61"/>
        <end position="84"/>
    </location>
</feature>
<organism evidence="3">
    <name type="scientific">Pyricularia oryzae (strain Y34)</name>
    <name type="common">Rice blast fungus</name>
    <name type="synonym">Magnaporthe oryzae</name>
    <dbReference type="NCBI Taxonomy" id="1143189"/>
    <lineage>
        <taxon>Eukaryota</taxon>
        <taxon>Fungi</taxon>
        <taxon>Dikarya</taxon>
        <taxon>Ascomycota</taxon>
        <taxon>Pezizomycotina</taxon>
        <taxon>Sordariomycetes</taxon>
        <taxon>Sordariomycetidae</taxon>
        <taxon>Magnaporthales</taxon>
        <taxon>Pyriculariaceae</taxon>
        <taxon>Pyricularia</taxon>
    </lineage>
</organism>
<sequence length="330" mass="37132">MADNLRILILVNATGDAVPAVIDLSPQKVKMSQQSRSSSVSSEESMEPFLAFIEKARLKCPSPPPDAATAATTTTNEGPVLDSQSTTADKFEALSAAVMLQREDLHHLLRDAQGKAPEEEKPTSSATAPGPDQGELVDKLKAEIKQLRNALNVAQWQLREAGRVQTEAPNTFEATMTEVIEAVNDKWEDYNSLSSVTDPAKVIEDLRKRNKELEEENKNLDRNGFMPKRMHDLVNKVKAHRERNSELKDKLKKNEMAKADVDKIAELEAEITKITREKAELFSKQKSIFHLCKVLKENQGHKGDLPEYKLNDMVFNMFEDFLMQKIAQYK</sequence>
<dbReference type="Proteomes" id="UP000011086">
    <property type="component" value="Unassembled WGS sequence"/>
</dbReference>
<evidence type="ECO:0000256" key="2">
    <source>
        <dbReference type="SAM" id="MobiDB-lite"/>
    </source>
</evidence>
<reference evidence="3" key="1">
    <citation type="journal article" date="2012" name="PLoS Genet.">
        <title>Comparative analysis of the genomes of two field isolates of the rice blast fungus Magnaporthe oryzae.</title>
        <authorList>
            <person name="Xue M."/>
            <person name="Yang J."/>
            <person name="Li Z."/>
            <person name="Hu S."/>
            <person name="Yao N."/>
            <person name="Dean R.A."/>
            <person name="Zhao W."/>
            <person name="Shen M."/>
            <person name="Zhang H."/>
            <person name="Li C."/>
            <person name="Liu L."/>
            <person name="Cao L."/>
            <person name="Xu X."/>
            <person name="Xing Y."/>
            <person name="Hsiang T."/>
            <person name="Zhang Z."/>
            <person name="Xu J.R."/>
            <person name="Peng Y.L."/>
        </authorList>
    </citation>
    <scope>NUCLEOTIDE SEQUENCE</scope>
    <source>
        <strain evidence="3">Y34</strain>
    </source>
</reference>
<feature type="coiled-coil region" evidence="1">
    <location>
        <begin position="203"/>
        <end position="284"/>
    </location>
</feature>
<name>A0AA97NPV3_PYRO3</name>
<feature type="region of interest" description="Disordered" evidence="2">
    <location>
        <begin position="113"/>
        <end position="134"/>
    </location>
</feature>
<protein>
    <submittedName>
        <fullName evidence="3">Uncharacterized protein</fullName>
    </submittedName>
</protein>
<evidence type="ECO:0000313" key="3">
    <source>
        <dbReference type="EMBL" id="ELQ34101.1"/>
    </source>
</evidence>
<feature type="compositionally biased region" description="Basic and acidic residues" evidence="2">
    <location>
        <begin position="113"/>
        <end position="122"/>
    </location>
</feature>
<accession>A0AA97NPV3</accession>
<evidence type="ECO:0000256" key="1">
    <source>
        <dbReference type="SAM" id="Coils"/>
    </source>
</evidence>
<gene>
    <name evidence="3" type="ORF">OOU_Y34scaffold00798g8</name>
</gene>
<dbReference type="EMBL" id="JH793646">
    <property type="protein sequence ID" value="ELQ34101.1"/>
    <property type="molecule type" value="Genomic_DNA"/>
</dbReference>
<dbReference type="AlphaFoldDB" id="A0AA97NPV3"/>
<keyword evidence="1" id="KW-0175">Coiled coil</keyword>